<dbReference type="OrthoDB" id="8062037at2759"/>
<feature type="compositionally biased region" description="Low complexity" evidence="2">
    <location>
        <begin position="1"/>
        <end position="15"/>
    </location>
</feature>
<keyword evidence="5" id="KW-1185">Reference proteome</keyword>
<feature type="region of interest" description="Disordered" evidence="2">
    <location>
        <begin position="376"/>
        <end position="415"/>
    </location>
</feature>
<dbReference type="InParanoid" id="G4T7T3"/>
<dbReference type="Gene3D" id="3.30.40.10">
    <property type="entry name" value="Zinc/RING finger domain, C3HC4 (zinc finger)"/>
    <property type="match status" value="1"/>
</dbReference>
<dbReference type="HOGENOM" id="CLU_275727_0_0_1"/>
<feature type="compositionally biased region" description="Basic and acidic residues" evidence="2">
    <location>
        <begin position="600"/>
        <end position="612"/>
    </location>
</feature>
<evidence type="ECO:0000256" key="2">
    <source>
        <dbReference type="SAM" id="MobiDB-lite"/>
    </source>
</evidence>
<feature type="compositionally biased region" description="Basic and acidic residues" evidence="2">
    <location>
        <begin position="963"/>
        <end position="974"/>
    </location>
</feature>
<feature type="compositionally biased region" description="Low complexity" evidence="2">
    <location>
        <begin position="432"/>
        <end position="441"/>
    </location>
</feature>
<dbReference type="PANTHER" id="PTHR46400">
    <property type="entry name" value="RING/U-BOX SUPERFAMILY PROTEIN"/>
    <property type="match status" value="1"/>
</dbReference>
<reference evidence="4 5" key="1">
    <citation type="journal article" date="2011" name="PLoS Pathog.">
        <title>Endophytic Life Strategies Decoded by Genome and Transcriptome Analyses of the Mutualistic Root Symbiont Piriformospora indica.</title>
        <authorList>
            <person name="Zuccaro A."/>
            <person name="Lahrmann U."/>
            <person name="Guldener U."/>
            <person name="Langen G."/>
            <person name="Pfiffi S."/>
            <person name="Biedenkopf D."/>
            <person name="Wong P."/>
            <person name="Samans B."/>
            <person name="Grimm C."/>
            <person name="Basiewicz M."/>
            <person name="Murat C."/>
            <person name="Martin F."/>
            <person name="Kogel K.H."/>
        </authorList>
    </citation>
    <scope>NUCLEOTIDE SEQUENCE [LARGE SCALE GENOMIC DNA]</scope>
    <source>
        <strain evidence="4 5">DSM 11827</strain>
    </source>
</reference>
<name>G4T7T3_SERID</name>
<dbReference type="SUPFAM" id="SSF57850">
    <property type="entry name" value="RING/U-box"/>
    <property type="match status" value="1"/>
</dbReference>
<protein>
    <recommendedName>
        <fullName evidence="3">RING-type domain-containing protein</fullName>
    </recommendedName>
</protein>
<organism evidence="4 5">
    <name type="scientific">Serendipita indica (strain DSM 11827)</name>
    <name type="common">Root endophyte fungus</name>
    <name type="synonym">Piriformospora indica</name>
    <dbReference type="NCBI Taxonomy" id="1109443"/>
    <lineage>
        <taxon>Eukaryota</taxon>
        <taxon>Fungi</taxon>
        <taxon>Dikarya</taxon>
        <taxon>Basidiomycota</taxon>
        <taxon>Agaricomycotina</taxon>
        <taxon>Agaricomycetes</taxon>
        <taxon>Sebacinales</taxon>
        <taxon>Serendipitaceae</taxon>
        <taxon>Serendipita</taxon>
    </lineage>
</organism>
<dbReference type="GO" id="GO:0004842">
    <property type="term" value="F:ubiquitin-protein transferase activity"/>
    <property type="evidence" value="ECO:0007669"/>
    <property type="project" value="InterPro"/>
</dbReference>
<feature type="compositionally biased region" description="Low complexity" evidence="2">
    <location>
        <begin position="945"/>
        <end position="957"/>
    </location>
</feature>
<feature type="compositionally biased region" description="Polar residues" evidence="2">
    <location>
        <begin position="544"/>
        <end position="554"/>
    </location>
</feature>
<keyword evidence="1" id="KW-0479">Metal-binding</keyword>
<comment type="caution">
    <text evidence="4">The sequence shown here is derived from an EMBL/GenBank/DDBJ whole genome shotgun (WGS) entry which is preliminary data.</text>
</comment>
<dbReference type="Proteomes" id="UP000007148">
    <property type="component" value="Unassembled WGS sequence"/>
</dbReference>
<evidence type="ECO:0000259" key="3">
    <source>
        <dbReference type="PROSITE" id="PS50089"/>
    </source>
</evidence>
<keyword evidence="1" id="KW-0862">Zinc</keyword>
<sequence length="1088" mass="119746">MDFGAGSSASAARRAQPPNAMAQAVTYTTMATGRSAPKRSYADHDMSQASMSSYAAQTSDQARSGSSMASSSVLNPHRHHHSRAIPSAVGDHLEMNDDAPPARPKRQRPSVVLGLGPLSAGPSMPAGGSVRTNPLTSTSTSTSMAHVDQDHALWMSQTDRPELESTNAARASNAQSSLGTARDSLSRILSHSLLDFEDSFEPMADYRTNRMSWFPDDAAANNTITTNTEPGWNLTAPLQEYAPDVSSTRPRSSRSLRLDTDGANQSYSSSLLTSELPQPMERMTNPGANLANNQAQESRLFYSQSDSDSSIPSPMEWALHEVRSQPAQANTNTDTSAGSWWPTQWSYSASRNPTLSAPMPPAVTHRGLQEVPEVSTYHRTAPSAGESLDQTRLSRPRHSSNGEWDPFAGSVDNDYHESLPSPNYWSLSQVHSTSQPATTPSVVPPSPWEFPEPQIYHEPAPAATSTLSRSSRFGQGSSVPHHPTEYSTSESWDQNPTSRPQYWDLPALPPVPPPRPTLSNVQARSVRFQEDAPRRLHSPPPPQTSSGSRLSGIQSLLDRYTRRTSGVGEGSRAGLSHSRSASEGSRNVAHGSGSGTSGNRDLRNRRAERVESWVETSRPSGRPETIETLDPFPTTNGSFYDHPSMRDIVSSHSEIRGPRQGRERGGSGFYDHPIIPAPILPSQEDLSSPVEHSQPARSRAQRPVPPRPTWNALRPQTPIDIYTRPEPNSYYGNPFPTPPPVQDSPPAAPHDPFDWSTDPRPWTRPRRDESPDQGRLSRLLGEAWFGMEDEFLVVPSIGVEEEPTHSTVSRRSAARTRRRPLRTVTLSHVTHRMRVMGDYVLDDDFDDSYEALMALTQHVGPVKRGCSQKSLEELPSGTYKEFSEGATEKVVGDNGNCAICLEDYQPEDACMKLPRCSHFYHKDCVKEWLKSAKTCPVCRETVEGAPRSESSPARRPSFLPRPRARDAVIQRIWDETTAAQPGPSTVTPRRSAARRRMTEDISVEQGADLARQSRRDRAPRRISRPAPTLGEYDDPWPGFSPPSPEPSFALHAGPTMATHTTTTETSARFIRGPLAQALRETSDLRLRY</sequence>
<dbReference type="EMBL" id="CAFZ01000013">
    <property type="protein sequence ID" value="CCA67371.1"/>
    <property type="molecule type" value="Genomic_DNA"/>
</dbReference>
<dbReference type="PROSITE" id="PS50089">
    <property type="entry name" value="ZF_RING_2"/>
    <property type="match status" value="1"/>
</dbReference>
<feature type="compositionally biased region" description="Polar residues" evidence="2">
    <location>
        <begin position="485"/>
        <end position="500"/>
    </location>
</feature>
<accession>G4T7T3</accession>
<evidence type="ECO:0000313" key="5">
    <source>
        <dbReference type="Proteomes" id="UP000007148"/>
    </source>
</evidence>
<dbReference type="InterPro" id="IPR013083">
    <property type="entry name" value="Znf_RING/FYVE/PHD"/>
</dbReference>
<feature type="region of interest" description="Disordered" evidence="2">
    <location>
        <begin position="427"/>
        <end position="775"/>
    </location>
</feature>
<dbReference type="InterPro" id="IPR033276">
    <property type="entry name" value="BB"/>
</dbReference>
<dbReference type="GO" id="GO:0008270">
    <property type="term" value="F:zinc ion binding"/>
    <property type="evidence" value="ECO:0007669"/>
    <property type="project" value="UniProtKB-KW"/>
</dbReference>
<feature type="compositionally biased region" description="Polar residues" evidence="2">
    <location>
        <begin position="463"/>
        <end position="478"/>
    </location>
</feature>
<feature type="region of interest" description="Disordered" evidence="2">
    <location>
        <begin position="243"/>
        <end position="289"/>
    </location>
</feature>
<feature type="domain" description="RING-type" evidence="3">
    <location>
        <begin position="897"/>
        <end position="939"/>
    </location>
</feature>
<dbReference type="Pfam" id="PF13639">
    <property type="entry name" value="zf-RING_2"/>
    <property type="match status" value="1"/>
</dbReference>
<evidence type="ECO:0000256" key="1">
    <source>
        <dbReference type="PROSITE-ProRule" id="PRU00175"/>
    </source>
</evidence>
<dbReference type="eggNOG" id="KOG0800">
    <property type="taxonomic scope" value="Eukaryota"/>
</dbReference>
<feature type="region of interest" description="Disordered" evidence="2">
    <location>
        <begin position="942"/>
        <end position="1063"/>
    </location>
</feature>
<feature type="compositionally biased region" description="Low complexity" evidence="2">
    <location>
        <begin position="47"/>
        <end position="72"/>
    </location>
</feature>
<feature type="compositionally biased region" description="Pro residues" evidence="2">
    <location>
        <begin position="735"/>
        <end position="749"/>
    </location>
</feature>
<dbReference type="GO" id="GO:0046621">
    <property type="term" value="P:negative regulation of organ growth"/>
    <property type="evidence" value="ECO:0007669"/>
    <property type="project" value="InterPro"/>
</dbReference>
<feature type="compositionally biased region" description="Low complexity" evidence="2">
    <location>
        <begin position="246"/>
        <end position="255"/>
    </location>
</feature>
<dbReference type="SMART" id="SM00184">
    <property type="entry name" value="RING"/>
    <property type="match status" value="1"/>
</dbReference>
<dbReference type="GO" id="GO:0016567">
    <property type="term" value="P:protein ubiquitination"/>
    <property type="evidence" value="ECO:0007669"/>
    <property type="project" value="InterPro"/>
</dbReference>
<dbReference type="CDD" id="cd16461">
    <property type="entry name" value="RING-H2_EL5-like"/>
    <property type="match status" value="1"/>
</dbReference>
<dbReference type="OMA" id="DNDYHES"/>
<proteinExistence type="predicted"/>
<keyword evidence="1" id="KW-0863">Zinc-finger</keyword>
<dbReference type="PANTHER" id="PTHR46400:SF5">
    <property type="entry name" value="RING-TYPE DOMAIN-CONTAINING PROTEIN"/>
    <property type="match status" value="1"/>
</dbReference>
<feature type="compositionally biased region" description="Polar residues" evidence="2">
    <location>
        <begin position="977"/>
        <end position="988"/>
    </location>
</feature>
<feature type="compositionally biased region" description="Pro residues" evidence="2">
    <location>
        <begin position="507"/>
        <end position="516"/>
    </location>
</feature>
<gene>
    <name evidence="4" type="ORF">PIIN_01202</name>
</gene>
<dbReference type="InterPro" id="IPR001841">
    <property type="entry name" value="Znf_RING"/>
</dbReference>
<feature type="compositionally biased region" description="Basic and acidic residues" evidence="2">
    <location>
        <begin position="653"/>
        <end position="665"/>
    </location>
</feature>
<evidence type="ECO:0000313" key="4">
    <source>
        <dbReference type="EMBL" id="CCA67371.1"/>
    </source>
</evidence>
<dbReference type="AlphaFoldDB" id="G4T7T3"/>
<feature type="compositionally biased region" description="Polar residues" evidence="2">
    <location>
        <begin position="262"/>
        <end position="276"/>
    </location>
</feature>
<feature type="region of interest" description="Disordered" evidence="2">
    <location>
        <begin position="1"/>
        <end position="144"/>
    </location>
</feature>
<dbReference type="STRING" id="1109443.G4T7T3"/>